<evidence type="ECO:0000256" key="2">
    <source>
        <dbReference type="SAM" id="MobiDB-lite"/>
    </source>
</evidence>
<dbReference type="OrthoDB" id="10591159at2759"/>
<dbReference type="EMBL" id="UZAE01013513">
    <property type="protein sequence ID" value="VDO10175.1"/>
    <property type="molecule type" value="Genomic_DNA"/>
</dbReference>
<dbReference type="Proteomes" id="UP000278807">
    <property type="component" value="Unassembled WGS sequence"/>
</dbReference>
<feature type="compositionally biased region" description="Basic and acidic residues" evidence="2">
    <location>
        <begin position="2629"/>
        <end position="2644"/>
    </location>
</feature>
<reference evidence="3 4" key="2">
    <citation type="submission" date="2018-11" db="EMBL/GenBank/DDBJ databases">
        <authorList>
            <consortium name="Pathogen Informatics"/>
        </authorList>
    </citation>
    <scope>NUCLEOTIDE SEQUENCE [LARGE SCALE GENOMIC DNA]</scope>
</reference>
<dbReference type="WBParaSite" id="HNAJ_0001134401-mRNA-1">
    <property type="protein sequence ID" value="HNAJ_0001134401-mRNA-1"/>
    <property type="gene ID" value="HNAJ_0001134401"/>
</dbReference>
<gene>
    <name evidence="3" type="ORF">HNAJ_LOCUS11334</name>
</gene>
<evidence type="ECO:0000256" key="1">
    <source>
        <dbReference type="SAM" id="Coils"/>
    </source>
</evidence>
<keyword evidence="1" id="KW-0175">Coiled coil</keyword>
<proteinExistence type="predicted"/>
<feature type="region of interest" description="Disordered" evidence="2">
    <location>
        <begin position="2805"/>
        <end position="2883"/>
    </location>
</feature>
<feature type="region of interest" description="Disordered" evidence="2">
    <location>
        <begin position="2626"/>
        <end position="2646"/>
    </location>
</feature>
<organism evidence="5">
    <name type="scientific">Rodentolepis nana</name>
    <name type="common">Dwarf tapeworm</name>
    <name type="synonym">Hymenolepis nana</name>
    <dbReference type="NCBI Taxonomy" id="102285"/>
    <lineage>
        <taxon>Eukaryota</taxon>
        <taxon>Metazoa</taxon>
        <taxon>Spiralia</taxon>
        <taxon>Lophotrochozoa</taxon>
        <taxon>Platyhelminthes</taxon>
        <taxon>Cestoda</taxon>
        <taxon>Eucestoda</taxon>
        <taxon>Cyclophyllidea</taxon>
        <taxon>Hymenolepididae</taxon>
        <taxon>Rodentolepis</taxon>
    </lineage>
</organism>
<accession>A0A0R3TUB8</accession>
<evidence type="ECO:0000313" key="5">
    <source>
        <dbReference type="WBParaSite" id="HNAJ_0001134401-mRNA-1"/>
    </source>
</evidence>
<reference evidence="5" key="1">
    <citation type="submission" date="2017-02" db="UniProtKB">
        <authorList>
            <consortium name="WormBaseParasite"/>
        </authorList>
    </citation>
    <scope>IDENTIFICATION</scope>
</reference>
<evidence type="ECO:0000313" key="4">
    <source>
        <dbReference type="Proteomes" id="UP000278807"/>
    </source>
</evidence>
<sequence length="2883" mass="319426">MHGTSCPAVTTDLSCEITDCSVRPALLKNSYRIEDEQSEVALRNVWRKVRNCAVATQYHLENAAGYSQFNFKCARLQYLLGEFWDTTLIEADQFIQNNSIYNLNNARNFGKFLQAKLIEVKKYLHELNRLCIKSELITPLRKSVHPNEFTDPIRGVILCDFWDEVKNIYLRRGQNVKIIRTNLSTSGSGNVHVIRLEDYGKEIVVPSVYIGLTECDHESVELAANMHDRFLDTWSKEIDKWLVIAVTLLEHLLDLMTKDAVVSFEDHNMVIHLLNEIELAFPRREGSVINDNILDKIKLVRAKCMDIDTDERRIPEERKKIDRENICGYLSVMKNLKEHMRAFNYAKSHPHSEKKTVEWNVEPIMKESEHLVSAVEKLATELERVRNELVSLSTVKDLQTQIRDHASATLSQLSNSNQGLLEEHSSHIRKSIIDMQNIMNEAEFMNTTEGVTNPIFKVCPQCKNKVYTGYVHEHSSKTITEKSTFSDIKRVVKCDEGIQVNIPMACTRVGSLSSKGKKKEEAEYEETTTTTTVTTHAKVKKVVVESTKPRKGNYVVNLNIPGPQVLPNVDDSEVAEEPLYISECEVLPIVASIPSTIYASSNGTEVHSVEMSIESEGKIKPRDNKQNLMDPLVVNKFKSTAVYSSLSIIGSEEKGTKGKEVSKNLKHSTSERGIKTEISLSRQDIEDMGNKAVTEATQTPTPIKCNSATQLGNTTTHSENQTNDMDLTNNKIESTVYNYQNSQTRLEERIIKERGTSPIVESKRISVSTSTDFTEERILPMEVQKVHETPRSRSYPPKSTATMCALELDRVGITKDDIVGGDEVRKASIQAIGRSDVTYLFATDVAKTVIKGKCLQTAKLPAYDTGDVHVDVVDDEAIGRSGGRSVVSKSTETLRKMRSSGTDAMPDMILRTAKGQTLSVAPVVSRAMELPQEVAITESIANDTHTALVQTTLPLPRGPNLVSTAVMPSVDIIERLVKEWLMRRDELPFESADYAALLRKREEEEMERYRKPATEVVRKTKERGVRTVREKRLRLFHLETQVSPILVTGECQTIGLKVKETSMETQNRRVAIETSTQTWSEDVVMERLVAVDNAAMFVEDSSSVGVRLCSTAISSAQAVNATEDMVSNAATKGDEVYAVSRLGRESVVTVSTTLDGTKPQEAITAYTMRTGRIKERGTSPIVESKRISVSTSTDFTEERILPMEVQKVHETPRSRSYPPKSTATMCALELDRVGITKDDIVGGDEVRKASIQAIGRSDVTYLFATDVAKTVIKGKCLQTAKLPAYDTGDVHVDVVDDEAIGRSGGRSVVSKSTETLRKMRSSGTDAMPDMILRTAKGQTLSVAPVVSRAMELPQEVAITESIANDTHTALVQTTLPLPRGPNLVSTAVMPSVDIIERLVKEWLMRRDELPFESADYAALLRKREEEEMERYRKPATEVVRKTKERGVRTVREKRLRLFHLETQVSPILVTGECQTIGPKVAVETSSQTWSEDVVMERLVAVDNAAMFVEDSSSVGVRLCSTAISSAQAVNATEDMVSNAATKGDEVYAVSRLGRESVVTVSTTLDGTKPQEAITAYTMRTGRIKERGTSPIVESKRISVSSNSDFIEQPTLLSVVPILNSAPRGRSVVCKSTETLRKMISSGTDAMPEIILRTAKGQTSIVSPFVSPLIESGDDIFYRCSHCYSDLISFMRIEVFDIGTSVSEDFFSSSGDVFFEIASPFEPDALALPKHISDEIPSLSFASRNIVSKAISCSPISSDMKDIGIQCLPYYFKSIGTVTLSVERDGAYTDLKLTVDESSVAQSPSGSNIQQDLSMPYQNTPLRDSVVSSKAIHQPQVMPKLTNTASMTAKKLTDISCKIMRFEDNDYNALIRHRDEDKALTELKSDPNSFRMLTVDSYFQTESTVLAIASQSVELVSGNVRRMSAQTGEKNFPEAQLKKKMKTKCVGVSCQNELSPNMIFAAVQTLDSRLPTCIAEESPLIQTVATSEIIESNSTVVNAERCSITKSPPLRLISTALMSAESIREIGQFPSVSETRTIPTDYNHPAVKNKKLLVDLSSDKNSEMEEMEMPESLIGPLSTAKEIKESSSSITSAPKFITSETQFSPLTLNVTCQTIDKSQGHQDAEPNDVLIPTEAAPYKSNKEASMDRCEYISSAMMSSKLVYDSSSACQLLEFKDIGTIPTKSQLNELCTIKVQTECLLADSLCQTETTESKIKPITIRSAKEDERSVESHNIMATDVVQEREAEPVNFAFLQPREIKEKGILVGRSPTLPESSQTTIKQFSTAVSTGILVVKSEVIIPNERTCKVNMSELDKGFLRNLKNKSMMTETKETNVKVYEYCSSSLSNSNDDAPISTSSTFDMKQQSSSQFATKESLSTPYNLTSTATMTVKQLKTDDMSTFGVTEDFEKLLIEPLIRRRVVNKSMGTVDKFVEATHKTKESGTNAVPELPLSTAKSQTLIGSIDEIQRNVHPDIKTAIVSAPSNATPLPVSEQVSIGVQCSNSTVTDAQSDTRSKPMTLDFECQASLPISPESMQATSQESEDMLQATVSAEVSSIPIDSHSSNPMSSNKMVPTATMSSKIISNQKENVSVIPPIKSTISTNEAGISQQLPKLRNKSLMVSLAISDVNHGGNEHQTKQTEKPRQSELSEGLQATNATIRKLAHCGTQCELTEHILNQDSFQYSDSIKEFLSEITSPTSTNCAYSLESLLMPNLPKDLNSASTGTMTADKVRNQEEDNKDKKYKFETAQQDMGIELIPKMENFEEDHKQQIKNKKLMVSLEREEVKTKEVQVSARTVCTESQTAVEVKDERSEVSSSDELGHVYADFGPTDFVSDQSSKSPTRQIDSATQCSDSPSQSSYRMLSVETQKQDQFEAKDSIEQVVSEK</sequence>
<protein>
    <submittedName>
        <fullName evidence="5">HEPN_DZIP3 domain-containing protein</fullName>
    </submittedName>
</protein>
<feature type="compositionally biased region" description="Basic and acidic residues" evidence="2">
    <location>
        <begin position="2865"/>
        <end position="2883"/>
    </location>
</feature>
<name>A0A0R3TUB8_RODNA</name>
<feature type="compositionally biased region" description="Polar residues" evidence="2">
    <location>
        <begin position="2830"/>
        <end position="2864"/>
    </location>
</feature>
<feature type="coiled-coil region" evidence="1">
    <location>
        <begin position="368"/>
        <end position="395"/>
    </location>
</feature>
<keyword evidence="4" id="KW-1185">Reference proteome</keyword>
<evidence type="ECO:0000313" key="3">
    <source>
        <dbReference type="EMBL" id="VDO10175.1"/>
    </source>
</evidence>